<organism evidence="1 2">
    <name type="scientific">Zophobas morio</name>
    <dbReference type="NCBI Taxonomy" id="2755281"/>
    <lineage>
        <taxon>Eukaryota</taxon>
        <taxon>Metazoa</taxon>
        <taxon>Ecdysozoa</taxon>
        <taxon>Arthropoda</taxon>
        <taxon>Hexapoda</taxon>
        <taxon>Insecta</taxon>
        <taxon>Pterygota</taxon>
        <taxon>Neoptera</taxon>
        <taxon>Endopterygota</taxon>
        <taxon>Coleoptera</taxon>
        <taxon>Polyphaga</taxon>
        <taxon>Cucujiformia</taxon>
        <taxon>Tenebrionidae</taxon>
        <taxon>Zophobas</taxon>
    </lineage>
</organism>
<reference evidence="1" key="1">
    <citation type="journal article" date="2023" name="G3 (Bethesda)">
        <title>Whole genome assemblies of Zophobas morio and Tenebrio molitor.</title>
        <authorList>
            <person name="Kaur S."/>
            <person name="Stinson S.A."/>
            <person name="diCenzo G.C."/>
        </authorList>
    </citation>
    <scope>NUCLEOTIDE SEQUENCE</scope>
    <source>
        <strain evidence="1">QUZm001</strain>
    </source>
</reference>
<protein>
    <submittedName>
        <fullName evidence="1">Uncharacterized protein</fullName>
    </submittedName>
</protein>
<keyword evidence="2" id="KW-1185">Reference proteome</keyword>
<dbReference type="Proteomes" id="UP001168821">
    <property type="component" value="Unassembled WGS sequence"/>
</dbReference>
<comment type="caution">
    <text evidence="1">The sequence shown here is derived from an EMBL/GenBank/DDBJ whole genome shotgun (WGS) entry which is preliminary data.</text>
</comment>
<evidence type="ECO:0000313" key="2">
    <source>
        <dbReference type="Proteomes" id="UP001168821"/>
    </source>
</evidence>
<proteinExistence type="predicted"/>
<sequence length="135" mass="14879">MISSKWLLFRTRENMKAAFILLAIALPAAYCFYLQPNVHYMPARVNSRSAPVYKRLGDMFHRLHLASRRCVNTFDESCINDNINGAASDEGFLNGGSGPGKRCVNTFDESCANGDIDGAGTDDDWLNGGDTPGRR</sequence>
<name>A0AA38HMV4_9CUCU</name>
<gene>
    <name evidence="1" type="ORF">Zmor_003469</name>
</gene>
<accession>A0AA38HMV4</accession>
<evidence type="ECO:0000313" key="1">
    <source>
        <dbReference type="EMBL" id="KAJ3640153.1"/>
    </source>
</evidence>
<dbReference type="AlphaFoldDB" id="A0AA38HMV4"/>
<dbReference type="EMBL" id="JALNTZ010000010">
    <property type="protein sequence ID" value="KAJ3640153.1"/>
    <property type="molecule type" value="Genomic_DNA"/>
</dbReference>